<dbReference type="Proteomes" id="UP000834106">
    <property type="component" value="Chromosome 3"/>
</dbReference>
<dbReference type="InterPro" id="IPR008271">
    <property type="entry name" value="Ser/Thr_kinase_AS"/>
</dbReference>
<evidence type="ECO:0000259" key="2">
    <source>
        <dbReference type="PROSITE" id="PS50011"/>
    </source>
</evidence>
<dbReference type="Pfam" id="PF07714">
    <property type="entry name" value="PK_Tyr_Ser-Thr"/>
    <property type="match status" value="1"/>
</dbReference>
<dbReference type="Gene3D" id="1.10.510.10">
    <property type="entry name" value="Transferase(Phosphotransferase) domain 1"/>
    <property type="match status" value="1"/>
</dbReference>
<dbReference type="InterPro" id="IPR011009">
    <property type="entry name" value="Kinase-like_dom_sf"/>
</dbReference>
<dbReference type="InterPro" id="IPR001245">
    <property type="entry name" value="Ser-Thr/Tyr_kinase_cat_dom"/>
</dbReference>
<dbReference type="AlphaFoldDB" id="A0AAD2DNZ1"/>
<accession>A0AAD2DNZ1</accession>
<dbReference type="EMBL" id="OU503038">
    <property type="protein sequence ID" value="CAI9758381.1"/>
    <property type="molecule type" value="Genomic_DNA"/>
</dbReference>
<dbReference type="SUPFAM" id="SSF56112">
    <property type="entry name" value="Protein kinase-like (PK-like)"/>
    <property type="match status" value="1"/>
</dbReference>
<proteinExistence type="predicted"/>
<dbReference type="PROSITE" id="PS00108">
    <property type="entry name" value="PROTEIN_KINASE_ST"/>
    <property type="match status" value="1"/>
</dbReference>
<dbReference type="CDD" id="cd13999">
    <property type="entry name" value="STKc_MAP3K-like"/>
    <property type="match status" value="1"/>
</dbReference>
<dbReference type="GO" id="GO:0005524">
    <property type="term" value="F:ATP binding"/>
    <property type="evidence" value="ECO:0007669"/>
    <property type="project" value="InterPro"/>
</dbReference>
<dbReference type="PANTHER" id="PTHR44329">
    <property type="entry name" value="SERINE/THREONINE-PROTEIN KINASE TNNI3K-RELATED"/>
    <property type="match status" value="1"/>
</dbReference>
<reference evidence="3" key="1">
    <citation type="submission" date="2023-05" db="EMBL/GenBank/DDBJ databases">
        <authorList>
            <person name="Huff M."/>
        </authorList>
    </citation>
    <scope>NUCLEOTIDE SEQUENCE</scope>
</reference>
<protein>
    <recommendedName>
        <fullName evidence="2">Protein kinase domain-containing protein</fullName>
    </recommendedName>
</protein>
<dbReference type="PROSITE" id="PS50011">
    <property type="entry name" value="PROTEIN_KINASE_DOM"/>
    <property type="match status" value="1"/>
</dbReference>
<dbReference type="InterPro" id="IPR051681">
    <property type="entry name" value="Ser/Thr_Kinases-Pseudokinases"/>
</dbReference>
<name>A0AAD2DNZ1_9LAMI</name>
<dbReference type="PANTHER" id="PTHR44329:SF84">
    <property type="entry name" value="PROTEIN KINASE LIKE PROTEIN"/>
    <property type="match status" value="1"/>
</dbReference>
<keyword evidence="1" id="KW-0812">Transmembrane</keyword>
<dbReference type="GO" id="GO:0004674">
    <property type="term" value="F:protein serine/threonine kinase activity"/>
    <property type="evidence" value="ECO:0007669"/>
    <property type="project" value="TreeGrafter"/>
</dbReference>
<keyword evidence="1" id="KW-1133">Transmembrane helix</keyword>
<evidence type="ECO:0000313" key="3">
    <source>
        <dbReference type="EMBL" id="CAI9758381.1"/>
    </source>
</evidence>
<sequence>MAESRKPSELSLSILNGRNGSDELGAKNAINIDESLLIDVNELAIGPMISEGAHSIVYEGLYKSTPVAIKVIQPANTSTVTPECQEKFNREVLMLSKVNHDHIVKFIGATAEPAMMIITELMRGGTLQKFMWSTRPNFLELNLSIKFALAISQAMEYLHQNRIIHRDLKPSNLLLTEDKMKIKIADFGLAREEIEDEMTTEAGTYRWMAPELFSIEALQLGAKKHYDHKVDVYSFSMVLWELLTNSTPFKGSNNIMVAYAAAMNRRPSTENIPAEIVPLIQSCWAENPEDRPEFHQITVFLKNYLHHLSQLDGTSVISPTLLEAESSRSKEETEDSPPTDFLMSRVIKNTWLPRHAYPFTFGYLDTAFSLNVSPSKTLPPNPHPHPQATTIYLVRIAGDTKPQGFFGLICCRIDLRFLLTVRSVGGVFVFFWLYIGKKPRPSRLDSLRSSSLSFQTWCLSFN</sequence>
<keyword evidence="4" id="KW-1185">Reference proteome</keyword>
<dbReference type="InterPro" id="IPR000719">
    <property type="entry name" value="Prot_kinase_dom"/>
</dbReference>
<evidence type="ECO:0000313" key="4">
    <source>
        <dbReference type="Proteomes" id="UP000834106"/>
    </source>
</evidence>
<dbReference type="PRINTS" id="PR00109">
    <property type="entry name" value="TYRKINASE"/>
</dbReference>
<gene>
    <name evidence="3" type="ORF">FPE_LOCUS5811</name>
</gene>
<feature type="domain" description="Protein kinase" evidence="2">
    <location>
        <begin position="43"/>
        <end position="305"/>
    </location>
</feature>
<evidence type="ECO:0000256" key="1">
    <source>
        <dbReference type="SAM" id="Phobius"/>
    </source>
</evidence>
<organism evidence="3 4">
    <name type="scientific">Fraxinus pennsylvanica</name>
    <dbReference type="NCBI Taxonomy" id="56036"/>
    <lineage>
        <taxon>Eukaryota</taxon>
        <taxon>Viridiplantae</taxon>
        <taxon>Streptophyta</taxon>
        <taxon>Embryophyta</taxon>
        <taxon>Tracheophyta</taxon>
        <taxon>Spermatophyta</taxon>
        <taxon>Magnoliopsida</taxon>
        <taxon>eudicotyledons</taxon>
        <taxon>Gunneridae</taxon>
        <taxon>Pentapetalae</taxon>
        <taxon>asterids</taxon>
        <taxon>lamiids</taxon>
        <taxon>Lamiales</taxon>
        <taxon>Oleaceae</taxon>
        <taxon>Oleeae</taxon>
        <taxon>Fraxinus</taxon>
    </lineage>
</organism>
<keyword evidence="1" id="KW-0472">Membrane</keyword>
<dbReference type="SMART" id="SM00220">
    <property type="entry name" value="S_TKc"/>
    <property type="match status" value="1"/>
</dbReference>
<feature type="transmembrane region" description="Helical" evidence="1">
    <location>
        <begin position="415"/>
        <end position="435"/>
    </location>
</feature>